<dbReference type="EMBL" id="ML213518">
    <property type="protein sequence ID" value="TFK48604.1"/>
    <property type="molecule type" value="Genomic_DNA"/>
</dbReference>
<sequence>MPDVQDPARLLPAPSRYVFSSVEGHKFCRSVLQELLPFDPHDYQLEGICKALDGSDVFAIAACGDGKTGYYYMFILMVLYITNNPVIEHPGVCFPRDPVIVIVCPTNGIEEQMAAKLKDYGLQTLAINSKTLHEASKHGENLWITARSRISMLMLSPEQLSNKGFKSLLDYEPFWRRVVALGVDEPHLLLTWGKSFHKSFVQ</sequence>
<reference evidence="2 3" key="1">
    <citation type="journal article" date="2019" name="Nat. Ecol. Evol.">
        <title>Megaphylogeny resolves global patterns of mushroom evolution.</title>
        <authorList>
            <person name="Varga T."/>
            <person name="Krizsan K."/>
            <person name="Foldi C."/>
            <person name="Dima B."/>
            <person name="Sanchez-Garcia M."/>
            <person name="Sanchez-Ramirez S."/>
            <person name="Szollosi G.J."/>
            <person name="Szarkandi J.G."/>
            <person name="Papp V."/>
            <person name="Albert L."/>
            <person name="Andreopoulos W."/>
            <person name="Angelini C."/>
            <person name="Antonin V."/>
            <person name="Barry K.W."/>
            <person name="Bougher N.L."/>
            <person name="Buchanan P."/>
            <person name="Buyck B."/>
            <person name="Bense V."/>
            <person name="Catcheside P."/>
            <person name="Chovatia M."/>
            <person name="Cooper J."/>
            <person name="Damon W."/>
            <person name="Desjardin D."/>
            <person name="Finy P."/>
            <person name="Geml J."/>
            <person name="Haridas S."/>
            <person name="Hughes K."/>
            <person name="Justo A."/>
            <person name="Karasinski D."/>
            <person name="Kautmanova I."/>
            <person name="Kiss B."/>
            <person name="Kocsube S."/>
            <person name="Kotiranta H."/>
            <person name="LaButti K.M."/>
            <person name="Lechner B.E."/>
            <person name="Liimatainen K."/>
            <person name="Lipzen A."/>
            <person name="Lukacs Z."/>
            <person name="Mihaltcheva S."/>
            <person name="Morgado L.N."/>
            <person name="Niskanen T."/>
            <person name="Noordeloos M.E."/>
            <person name="Ohm R.A."/>
            <person name="Ortiz-Santana B."/>
            <person name="Ovrebo C."/>
            <person name="Racz N."/>
            <person name="Riley R."/>
            <person name="Savchenko A."/>
            <person name="Shiryaev A."/>
            <person name="Soop K."/>
            <person name="Spirin V."/>
            <person name="Szebenyi C."/>
            <person name="Tomsovsky M."/>
            <person name="Tulloss R.E."/>
            <person name="Uehling J."/>
            <person name="Grigoriev I.V."/>
            <person name="Vagvolgyi C."/>
            <person name="Papp T."/>
            <person name="Martin F.M."/>
            <person name="Miettinen O."/>
            <person name="Hibbett D.S."/>
            <person name="Nagy L.G."/>
        </authorList>
    </citation>
    <scope>NUCLEOTIDE SEQUENCE [LARGE SCALE GENOMIC DNA]</scope>
    <source>
        <strain evidence="2 3">OMC1185</strain>
    </source>
</reference>
<dbReference type="GO" id="GO:0003676">
    <property type="term" value="F:nucleic acid binding"/>
    <property type="evidence" value="ECO:0007669"/>
    <property type="project" value="InterPro"/>
</dbReference>
<name>A0A5C3MT92_9AGAM</name>
<accession>A0A5C3MT92</accession>
<dbReference type="Gene3D" id="3.40.50.300">
    <property type="entry name" value="P-loop containing nucleotide triphosphate hydrolases"/>
    <property type="match status" value="1"/>
</dbReference>
<dbReference type="AlphaFoldDB" id="A0A5C3MT92"/>
<proteinExistence type="predicted"/>
<feature type="domain" description="DEAD/DEAH-box helicase" evidence="1">
    <location>
        <begin position="43"/>
        <end position="193"/>
    </location>
</feature>
<keyword evidence="3" id="KW-1185">Reference proteome</keyword>
<dbReference type="InterPro" id="IPR027417">
    <property type="entry name" value="P-loop_NTPase"/>
</dbReference>
<dbReference type="GO" id="GO:0005524">
    <property type="term" value="F:ATP binding"/>
    <property type="evidence" value="ECO:0007669"/>
    <property type="project" value="InterPro"/>
</dbReference>
<organism evidence="2 3">
    <name type="scientific">Heliocybe sulcata</name>
    <dbReference type="NCBI Taxonomy" id="5364"/>
    <lineage>
        <taxon>Eukaryota</taxon>
        <taxon>Fungi</taxon>
        <taxon>Dikarya</taxon>
        <taxon>Basidiomycota</taxon>
        <taxon>Agaricomycotina</taxon>
        <taxon>Agaricomycetes</taxon>
        <taxon>Gloeophyllales</taxon>
        <taxon>Gloeophyllaceae</taxon>
        <taxon>Heliocybe</taxon>
    </lineage>
</organism>
<gene>
    <name evidence="2" type="ORF">OE88DRAFT_481620</name>
</gene>
<evidence type="ECO:0000313" key="3">
    <source>
        <dbReference type="Proteomes" id="UP000305948"/>
    </source>
</evidence>
<dbReference type="SUPFAM" id="SSF52540">
    <property type="entry name" value="P-loop containing nucleoside triphosphate hydrolases"/>
    <property type="match status" value="1"/>
</dbReference>
<protein>
    <recommendedName>
        <fullName evidence="1">DEAD/DEAH-box helicase domain-containing protein</fullName>
    </recommendedName>
</protein>
<dbReference type="InterPro" id="IPR011545">
    <property type="entry name" value="DEAD/DEAH_box_helicase_dom"/>
</dbReference>
<evidence type="ECO:0000313" key="2">
    <source>
        <dbReference type="EMBL" id="TFK48604.1"/>
    </source>
</evidence>
<dbReference type="OrthoDB" id="3269685at2759"/>
<dbReference type="Proteomes" id="UP000305948">
    <property type="component" value="Unassembled WGS sequence"/>
</dbReference>
<dbReference type="Pfam" id="PF00270">
    <property type="entry name" value="DEAD"/>
    <property type="match status" value="1"/>
</dbReference>
<dbReference type="STRING" id="5364.A0A5C3MT92"/>
<evidence type="ECO:0000259" key="1">
    <source>
        <dbReference type="Pfam" id="PF00270"/>
    </source>
</evidence>